<dbReference type="InterPro" id="IPR011990">
    <property type="entry name" value="TPR-like_helical_dom_sf"/>
</dbReference>
<evidence type="ECO:0000313" key="4">
    <source>
        <dbReference type="EMBL" id="KAH7124986.1"/>
    </source>
</evidence>
<dbReference type="PANTHER" id="PTHR45641">
    <property type="entry name" value="TETRATRICOPEPTIDE REPEAT PROTEIN (AFU_ORTHOLOGUE AFUA_6G03870)"/>
    <property type="match status" value="1"/>
</dbReference>
<feature type="non-terminal residue" evidence="4">
    <location>
        <position position="1"/>
    </location>
</feature>
<dbReference type="Pfam" id="PF13374">
    <property type="entry name" value="TPR_10"/>
    <property type="match status" value="1"/>
</dbReference>
<gene>
    <name evidence="4" type="ORF">B0J13DRAFT_391376</name>
</gene>
<feature type="non-terminal residue" evidence="4">
    <location>
        <position position="78"/>
    </location>
</feature>
<keyword evidence="1" id="KW-0677">Repeat</keyword>
<organism evidence="4 5">
    <name type="scientific">Dactylonectria estremocensis</name>
    <dbReference type="NCBI Taxonomy" id="1079267"/>
    <lineage>
        <taxon>Eukaryota</taxon>
        <taxon>Fungi</taxon>
        <taxon>Dikarya</taxon>
        <taxon>Ascomycota</taxon>
        <taxon>Pezizomycotina</taxon>
        <taxon>Sordariomycetes</taxon>
        <taxon>Hypocreomycetidae</taxon>
        <taxon>Hypocreales</taxon>
        <taxon>Nectriaceae</taxon>
        <taxon>Dactylonectria</taxon>
    </lineage>
</organism>
<keyword evidence="2" id="KW-0802">TPR repeat</keyword>
<dbReference type="Gene3D" id="1.25.40.10">
    <property type="entry name" value="Tetratricopeptide repeat domain"/>
    <property type="match status" value="1"/>
</dbReference>
<evidence type="ECO:0000256" key="3">
    <source>
        <dbReference type="SAM" id="MobiDB-lite"/>
    </source>
</evidence>
<dbReference type="EMBL" id="JAGMUU010000024">
    <property type="protein sequence ID" value="KAH7124986.1"/>
    <property type="molecule type" value="Genomic_DNA"/>
</dbReference>
<dbReference type="Proteomes" id="UP000717696">
    <property type="component" value="Unassembled WGS sequence"/>
</dbReference>
<dbReference type="PANTHER" id="PTHR45641:SF19">
    <property type="entry name" value="NEPHROCYSTIN-3"/>
    <property type="match status" value="1"/>
</dbReference>
<name>A0A9P9DTH0_9HYPO</name>
<protein>
    <recommendedName>
        <fullName evidence="6">Kinesin light chain</fullName>
    </recommendedName>
</protein>
<dbReference type="OrthoDB" id="4860470at2759"/>
<feature type="region of interest" description="Disordered" evidence="3">
    <location>
        <begin position="58"/>
        <end position="78"/>
    </location>
</feature>
<sequence length="78" mass="8648">FKESEEMYEPALGGCEKGPGPHHISTLGTVNDLGNLYNHQGKFTETEEMYERALHGIQTALGPNHPKSSMVMRSMESL</sequence>
<evidence type="ECO:0008006" key="6">
    <source>
        <dbReference type="Google" id="ProtNLM"/>
    </source>
</evidence>
<evidence type="ECO:0000256" key="1">
    <source>
        <dbReference type="ARBA" id="ARBA00022737"/>
    </source>
</evidence>
<proteinExistence type="predicted"/>
<feature type="region of interest" description="Disordered" evidence="3">
    <location>
        <begin position="1"/>
        <end position="20"/>
    </location>
</feature>
<keyword evidence="5" id="KW-1185">Reference proteome</keyword>
<accession>A0A9P9DTH0</accession>
<dbReference type="SUPFAM" id="SSF48452">
    <property type="entry name" value="TPR-like"/>
    <property type="match status" value="1"/>
</dbReference>
<reference evidence="4" key="1">
    <citation type="journal article" date="2021" name="Nat. Commun.">
        <title>Genetic determinants of endophytism in the Arabidopsis root mycobiome.</title>
        <authorList>
            <person name="Mesny F."/>
            <person name="Miyauchi S."/>
            <person name="Thiergart T."/>
            <person name="Pickel B."/>
            <person name="Atanasova L."/>
            <person name="Karlsson M."/>
            <person name="Huettel B."/>
            <person name="Barry K.W."/>
            <person name="Haridas S."/>
            <person name="Chen C."/>
            <person name="Bauer D."/>
            <person name="Andreopoulos W."/>
            <person name="Pangilinan J."/>
            <person name="LaButti K."/>
            <person name="Riley R."/>
            <person name="Lipzen A."/>
            <person name="Clum A."/>
            <person name="Drula E."/>
            <person name="Henrissat B."/>
            <person name="Kohler A."/>
            <person name="Grigoriev I.V."/>
            <person name="Martin F.M."/>
            <person name="Hacquard S."/>
        </authorList>
    </citation>
    <scope>NUCLEOTIDE SEQUENCE</scope>
    <source>
        <strain evidence="4">MPI-CAGE-AT-0021</strain>
    </source>
</reference>
<evidence type="ECO:0000256" key="2">
    <source>
        <dbReference type="ARBA" id="ARBA00022803"/>
    </source>
</evidence>
<comment type="caution">
    <text evidence="4">The sequence shown here is derived from an EMBL/GenBank/DDBJ whole genome shotgun (WGS) entry which is preliminary data.</text>
</comment>
<evidence type="ECO:0000313" key="5">
    <source>
        <dbReference type="Proteomes" id="UP000717696"/>
    </source>
</evidence>
<dbReference type="AlphaFoldDB" id="A0A9P9DTH0"/>